<evidence type="ECO:0000313" key="10">
    <source>
        <dbReference type="EMBL" id="GAI40658.1"/>
    </source>
</evidence>
<evidence type="ECO:0000256" key="8">
    <source>
        <dbReference type="SAM" id="Phobius"/>
    </source>
</evidence>
<dbReference type="AlphaFoldDB" id="X1NAK2"/>
<dbReference type="PANTHER" id="PTHR33908">
    <property type="entry name" value="MANNOSYLTRANSFERASE YKCB-RELATED"/>
    <property type="match status" value="1"/>
</dbReference>
<feature type="transmembrane region" description="Helical" evidence="8">
    <location>
        <begin position="6"/>
        <end position="31"/>
    </location>
</feature>
<sequence length="156" mass="16480">MLLAGIFRVLGTFSLASALAILAFNSLCGALTCIPIYFSGKRILGEQTGGYAALAWALFPYSVYLDACWVWDTALSTLVLTSLLWFTLELAERKASLPSWAGYGALCGLAALINPTILAPVPFLAGWAAVRQKGLHRSALPALATAGMVCVLTISP</sequence>
<keyword evidence="5 8" id="KW-0812">Transmembrane</keyword>
<evidence type="ECO:0000256" key="5">
    <source>
        <dbReference type="ARBA" id="ARBA00022692"/>
    </source>
</evidence>
<comment type="caution">
    <text evidence="10">The sequence shown here is derived from an EMBL/GenBank/DDBJ whole genome shotgun (WGS) entry which is preliminary data.</text>
</comment>
<evidence type="ECO:0000256" key="3">
    <source>
        <dbReference type="ARBA" id="ARBA00022676"/>
    </source>
</evidence>
<feature type="transmembrane region" description="Helical" evidence="8">
    <location>
        <begin position="43"/>
        <end position="63"/>
    </location>
</feature>
<evidence type="ECO:0000256" key="1">
    <source>
        <dbReference type="ARBA" id="ARBA00004651"/>
    </source>
</evidence>
<dbReference type="Pfam" id="PF13231">
    <property type="entry name" value="PMT_2"/>
    <property type="match status" value="1"/>
</dbReference>
<keyword evidence="6 8" id="KW-1133">Transmembrane helix</keyword>
<dbReference type="GO" id="GO:0005886">
    <property type="term" value="C:plasma membrane"/>
    <property type="evidence" value="ECO:0007669"/>
    <property type="project" value="UniProtKB-SubCell"/>
</dbReference>
<protein>
    <recommendedName>
        <fullName evidence="9">Glycosyltransferase RgtA/B/C/D-like domain-containing protein</fullName>
    </recommendedName>
</protein>
<evidence type="ECO:0000259" key="9">
    <source>
        <dbReference type="Pfam" id="PF13231"/>
    </source>
</evidence>
<feature type="non-terminal residue" evidence="10">
    <location>
        <position position="156"/>
    </location>
</feature>
<keyword evidence="2" id="KW-1003">Cell membrane</keyword>
<accession>X1NAK2</accession>
<dbReference type="GO" id="GO:0008610">
    <property type="term" value="P:lipid biosynthetic process"/>
    <property type="evidence" value="ECO:0007669"/>
    <property type="project" value="UniProtKB-ARBA"/>
</dbReference>
<name>X1NAK2_9ZZZZ</name>
<reference evidence="10" key="1">
    <citation type="journal article" date="2014" name="Front. Microbiol.">
        <title>High frequency of phylogenetically diverse reductive dehalogenase-homologous genes in deep subseafloor sedimentary metagenomes.</title>
        <authorList>
            <person name="Kawai M."/>
            <person name="Futagami T."/>
            <person name="Toyoda A."/>
            <person name="Takaki Y."/>
            <person name="Nishi S."/>
            <person name="Hori S."/>
            <person name="Arai W."/>
            <person name="Tsubouchi T."/>
            <person name="Morono Y."/>
            <person name="Uchiyama I."/>
            <person name="Ito T."/>
            <person name="Fujiyama A."/>
            <person name="Inagaki F."/>
            <person name="Takami H."/>
        </authorList>
    </citation>
    <scope>NUCLEOTIDE SEQUENCE</scope>
    <source>
        <strain evidence="10">Expedition CK06-06</strain>
    </source>
</reference>
<dbReference type="InterPro" id="IPR050297">
    <property type="entry name" value="LipidA_mod_glycosyltrf_83"/>
</dbReference>
<evidence type="ECO:0000256" key="2">
    <source>
        <dbReference type="ARBA" id="ARBA00022475"/>
    </source>
</evidence>
<evidence type="ECO:0000256" key="7">
    <source>
        <dbReference type="ARBA" id="ARBA00023136"/>
    </source>
</evidence>
<keyword evidence="4" id="KW-0808">Transferase</keyword>
<evidence type="ECO:0000256" key="4">
    <source>
        <dbReference type="ARBA" id="ARBA00022679"/>
    </source>
</evidence>
<dbReference type="EMBL" id="BARV01033024">
    <property type="protein sequence ID" value="GAI40658.1"/>
    <property type="molecule type" value="Genomic_DNA"/>
</dbReference>
<keyword evidence="7 8" id="KW-0472">Membrane</keyword>
<dbReference type="GO" id="GO:0016763">
    <property type="term" value="F:pentosyltransferase activity"/>
    <property type="evidence" value="ECO:0007669"/>
    <property type="project" value="TreeGrafter"/>
</dbReference>
<feature type="domain" description="Glycosyltransferase RgtA/B/C/D-like" evidence="9">
    <location>
        <begin position="17"/>
        <end position="155"/>
    </location>
</feature>
<comment type="subcellular location">
    <subcellularLocation>
        <location evidence="1">Cell membrane</location>
        <topology evidence="1">Multi-pass membrane protein</topology>
    </subcellularLocation>
</comment>
<gene>
    <name evidence="10" type="ORF">S06H3_51978</name>
</gene>
<organism evidence="10">
    <name type="scientific">marine sediment metagenome</name>
    <dbReference type="NCBI Taxonomy" id="412755"/>
    <lineage>
        <taxon>unclassified sequences</taxon>
        <taxon>metagenomes</taxon>
        <taxon>ecological metagenomes</taxon>
    </lineage>
</organism>
<dbReference type="PANTHER" id="PTHR33908:SF11">
    <property type="entry name" value="MEMBRANE PROTEIN"/>
    <property type="match status" value="1"/>
</dbReference>
<evidence type="ECO:0000256" key="6">
    <source>
        <dbReference type="ARBA" id="ARBA00022989"/>
    </source>
</evidence>
<proteinExistence type="predicted"/>
<keyword evidence="3" id="KW-0328">Glycosyltransferase</keyword>
<dbReference type="InterPro" id="IPR038731">
    <property type="entry name" value="RgtA/B/C-like"/>
</dbReference>